<feature type="compositionally biased region" description="Acidic residues" evidence="1">
    <location>
        <begin position="91"/>
        <end position="109"/>
    </location>
</feature>
<accession>K0STX1</accession>
<name>K0STX1_THAOC</name>
<dbReference type="EMBL" id="AGNL01017225">
    <property type="protein sequence ID" value="EJK64466.1"/>
    <property type="molecule type" value="Genomic_DNA"/>
</dbReference>
<dbReference type="Proteomes" id="UP000266841">
    <property type="component" value="Unassembled WGS sequence"/>
</dbReference>
<feature type="region of interest" description="Disordered" evidence="1">
    <location>
        <begin position="1"/>
        <end position="109"/>
    </location>
</feature>
<protein>
    <submittedName>
        <fullName evidence="2">Uncharacterized protein</fullName>
    </submittedName>
</protein>
<feature type="compositionally biased region" description="Basic and acidic residues" evidence="1">
    <location>
        <begin position="1"/>
        <end position="13"/>
    </location>
</feature>
<feature type="compositionally biased region" description="Acidic residues" evidence="1">
    <location>
        <begin position="55"/>
        <end position="83"/>
    </location>
</feature>
<evidence type="ECO:0000313" key="2">
    <source>
        <dbReference type="EMBL" id="EJK64466.1"/>
    </source>
</evidence>
<sequence length="109" mass="11813">DRDERGEERRDATKPSAYLLDDGRGGVAADDEFTVASRGADYEPDVVNSSAGGESEADEEDEEEYETASESEAGEEDEDEYDSANDSAYTSEDDDDGNESEEIDSGADY</sequence>
<feature type="non-terminal residue" evidence="2">
    <location>
        <position position="1"/>
    </location>
</feature>
<evidence type="ECO:0000256" key="1">
    <source>
        <dbReference type="SAM" id="MobiDB-lite"/>
    </source>
</evidence>
<organism evidence="2 3">
    <name type="scientific">Thalassiosira oceanica</name>
    <name type="common">Marine diatom</name>
    <dbReference type="NCBI Taxonomy" id="159749"/>
    <lineage>
        <taxon>Eukaryota</taxon>
        <taxon>Sar</taxon>
        <taxon>Stramenopiles</taxon>
        <taxon>Ochrophyta</taxon>
        <taxon>Bacillariophyta</taxon>
        <taxon>Coscinodiscophyceae</taxon>
        <taxon>Thalassiosirophycidae</taxon>
        <taxon>Thalassiosirales</taxon>
        <taxon>Thalassiosiraceae</taxon>
        <taxon>Thalassiosira</taxon>
    </lineage>
</organism>
<keyword evidence="3" id="KW-1185">Reference proteome</keyword>
<proteinExistence type="predicted"/>
<comment type="caution">
    <text evidence="2">The sequence shown here is derived from an EMBL/GenBank/DDBJ whole genome shotgun (WGS) entry which is preliminary data.</text>
</comment>
<reference evidence="2 3" key="1">
    <citation type="journal article" date="2012" name="Genome Biol.">
        <title>Genome and low-iron response of an oceanic diatom adapted to chronic iron limitation.</title>
        <authorList>
            <person name="Lommer M."/>
            <person name="Specht M."/>
            <person name="Roy A.S."/>
            <person name="Kraemer L."/>
            <person name="Andreson R."/>
            <person name="Gutowska M.A."/>
            <person name="Wolf J."/>
            <person name="Bergner S.V."/>
            <person name="Schilhabel M.B."/>
            <person name="Klostermeier U.C."/>
            <person name="Beiko R.G."/>
            <person name="Rosenstiel P."/>
            <person name="Hippler M."/>
            <person name="Laroche J."/>
        </authorList>
    </citation>
    <scope>NUCLEOTIDE SEQUENCE [LARGE SCALE GENOMIC DNA]</scope>
    <source>
        <strain evidence="2 3">CCMP1005</strain>
    </source>
</reference>
<dbReference type="AlphaFoldDB" id="K0STX1"/>
<evidence type="ECO:0000313" key="3">
    <source>
        <dbReference type="Proteomes" id="UP000266841"/>
    </source>
</evidence>
<gene>
    <name evidence="2" type="ORF">THAOC_14796</name>
</gene>